<accession>A0AAD1D366</accession>
<feature type="compositionally biased region" description="Pro residues" evidence="4">
    <location>
        <begin position="231"/>
        <end position="244"/>
    </location>
</feature>
<dbReference type="EMBL" id="RBWX01000008">
    <property type="protein sequence ID" value="RKS88995.1"/>
    <property type="molecule type" value="Genomic_DNA"/>
</dbReference>
<feature type="domain" description="PPIase cyclophilin-type" evidence="5">
    <location>
        <begin position="90"/>
        <end position="239"/>
    </location>
</feature>
<dbReference type="PANTHER" id="PTHR45625:SF4">
    <property type="entry name" value="PEPTIDYLPROLYL ISOMERASE DOMAIN AND WD REPEAT-CONTAINING PROTEIN 1"/>
    <property type="match status" value="1"/>
</dbReference>
<keyword evidence="3" id="KW-0732">Signal</keyword>
<dbReference type="PRINTS" id="PR00153">
    <property type="entry name" value="CSAPPISMRASE"/>
</dbReference>
<keyword evidence="1 3" id="KW-0697">Rotamase</keyword>
<dbReference type="PROSITE" id="PS50072">
    <property type="entry name" value="CSA_PPIASE_2"/>
    <property type="match status" value="1"/>
</dbReference>
<evidence type="ECO:0000259" key="5">
    <source>
        <dbReference type="PROSITE" id="PS50072"/>
    </source>
</evidence>
<dbReference type="GO" id="GO:0003755">
    <property type="term" value="F:peptidyl-prolyl cis-trans isomerase activity"/>
    <property type="evidence" value="ECO:0007669"/>
    <property type="project" value="UniProtKB-UniRule"/>
</dbReference>
<proteinExistence type="inferred from homology"/>
<comment type="catalytic activity">
    <reaction evidence="3">
        <text>[protein]-peptidylproline (omega=180) = [protein]-peptidylproline (omega=0)</text>
        <dbReference type="Rhea" id="RHEA:16237"/>
        <dbReference type="Rhea" id="RHEA-COMP:10747"/>
        <dbReference type="Rhea" id="RHEA-COMP:10748"/>
        <dbReference type="ChEBI" id="CHEBI:83833"/>
        <dbReference type="ChEBI" id="CHEBI:83834"/>
        <dbReference type="EC" id="5.2.1.8"/>
    </reaction>
</comment>
<keyword evidence="9" id="KW-1185">Reference proteome</keyword>
<feature type="compositionally biased region" description="Low complexity" evidence="4">
    <location>
        <begin position="245"/>
        <end position="254"/>
    </location>
</feature>
<dbReference type="PANTHER" id="PTHR45625">
    <property type="entry name" value="PEPTIDYL-PROLYL CIS-TRANS ISOMERASE-RELATED"/>
    <property type="match status" value="1"/>
</dbReference>
<dbReference type="Proteomes" id="UP000275727">
    <property type="component" value="Chromosome"/>
</dbReference>
<dbReference type="AlphaFoldDB" id="A0AAD1D366"/>
<dbReference type="EC" id="5.2.1.8" evidence="3"/>
<dbReference type="Pfam" id="PF00160">
    <property type="entry name" value="Pro_isomerase"/>
    <property type="match status" value="1"/>
</dbReference>
<evidence type="ECO:0000256" key="1">
    <source>
        <dbReference type="ARBA" id="ARBA00023110"/>
    </source>
</evidence>
<reference evidence="7 9" key="2">
    <citation type="submission" date="2018-10" db="EMBL/GenBank/DDBJ databases">
        <title>Genomic Encyclopedia of Type Strains, Phase IV (KMG-IV): sequencing the most valuable type-strain genomes for metagenomic binning, comparative biology and taxonomic classification.</title>
        <authorList>
            <person name="Goeker M."/>
        </authorList>
    </citation>
    <scope>NUCLEOTIDE SEQUENCE [LARGE SCALE GENOMIC DNA]</scope>
    <source>
        <strain evidence="7 9">DSM 19791</strain>
    </source>
</reference>
<feature type="chain" id="PRO_5041771701" description="Peptidyl-prolyl cis-trans isomerase" evidence="3">
    <location>
        <begin position="46"/>
        <end position="260"/>
    </location>
</feature>
<dbReference type="InterPro" id="IPR029000">
    <property type="entry name" value="Cyclophilin-like_dom_sf"/>
</dbReference>
<dbReference type="Proteomes" id="UP000276029">
    <property type="component" value="Unassembled WGS sequence"/>
</dbReference>
<sequence length="260" mass="27660">MIFSTRAAFPGYGVQQFGNRGFGMKRVWTALFAMLAIAMASPVSAQEASKMSPEQAMKVQQAASAAPAPAVAPVAKDPENILYLDLSTGGRVAILMRPDVAPNHVERIKTLVRRGFYDGIIFHRVIEGFMAQTGDPQGTGQGGSDLPDLKAEFNALPHLRGTVSMARTQEPDSANSQFFIMFMPMTGTMDGNYTGWGRVISGMEFVDKIARGEPPANPSRILKASIAADNVPPPPPAIAAPEPAPAEQQAAAQTPAPPQN</sequence>
<evidence type="ECO:0000256" key="3">
    <source>
        <dbReference type="RuleBase" id="RU363019"/>
    </source>
</evidence>
<dbReference type="CDD" id="cd00317">
    <property type="entry name" value="cyclophilin"/>
    <property type="match status" value="1"/>
</dbReference>
<reference evidence="6 8" key="1">
    <citation type="submission" date="2018-06" db="EMBL/GenBank/DDBJ databases">
        <title>Complete Genome Sequence of the Microcystin-Degrading Bacterium Sphingosinicella microcystinivorans Strain B-9.</title>
        <authorList>
            <person name="Jin H."/>
            <person name="Nishizawa T."/>
            <person name="Guo Y."/>
            <person name="Nishizawa A."/>
            <person name="Park H."/>
            <person name="Kato H."/>
            <person name="Tsuji K."/>
            <person name="Harada K."/>
        </authorList>
    </citation>
    <scope>NUCLEOTIDE SEQUENCE [LARGE SCALE GENOMIC DNA]</scope>
    <source>
        <strain evidence="6 8">B9</strain>
    </source>
</reference>
<gene>
    <name evidence="7" type="ORF">DFR51_2208</name>
    <name evidence="6" type="ORF">SmB9_04080</name>
</gene>
<protein>
    <recommendedName>
        <fullName evidence="3">Peptidyl-prolyl cis-trans isomerase</fullName>
        <shortName evidence="3">PPIase</shortName>
        <ecNumber evidence="3">5.2.1.8</ecNumber>
    </recommendedName>
</protein>
<dbReference type="InterPro" id="IPR044666">
    <property type="entry name" value="Cyclophilin_A-like"/>
</dbReference>
<evidence type="ECO:0000313" key="6">
    <source>
        <dbReference type="EMBL" id="BBE32750.1"/>
    </source>
</evidence>
<organism evidence="6 8">
    <name type="scientific">Sphingosinicella microcystinivorans</name>
    <dbReference type="NCBI Taxonomy" id="335406"/>
    <lineage>
        <taxon>Bacteria</taxon>
        <taxon>Pseudomonadati</taxon>
        <taxon>Pseudomonadota</taxon>
        <taxon>Alphaproteobacteria</taxon>
        <taxon>Sphingomonadales</taxon>
        <taxon>Sphingosinicellaceae</taxon>
        <taxon>Sphingosinicella</taxon>
    </lineage>
</organism>
<evidence type="ECO:0000313" key="8">
    <source>
        <dbReference type="Proteomes" id="UP000275727"/>
    </source>
</evidence>
<dbReference type="Gene3D" id="2.40.100.10">
    <property type="entry name" value="Cyclophilin-like"/>
    <property type="match status" value="1"/>
</dbReference>
<dbReference type="KEGG" id="smic:SmB9_04080"/>
<name>A0AAD1D366_SPHMI</name>
<dbReference type="EMBL" id="AP018711">
    <property type="protein sequence ID" value="BBE32750.1"/>
    <property type="molecule type" value="Genomic_DNA"/>
</dbReference>
<feature type="signal peptide" evidence="3">
    <location>
        <begin position="1"/>
        <end position="45"/>
    </location>
</feature>
<evidence type="ECO:0000313" key="7">
    <source>
        <dbReference type="EMBL" id="RKS88995.1"/>
    </source>
</evidence>
<evidence type="ECO:0000313" key="9">
    <source>
        <dbReference type="Proteomes" id="UP000276029"/>
    </source>
</evidence>
<dbReference type="InterPro" id="IPR002130">
    <property type="entry name" value="Cyclophilin-type_PPIase_dom"/>
</dbReference>
<evidence type="ECO:0000256" key="4">
    <source>
        <dbReference type="SAM" id="MobiDB-lite"/>
    </source>
</evidence>
<keyword evidence="2 3" id="KW-0413">Isomerase</keyword>
<feature type="region of interest" description="Disordered" evidence="4">
    <location>
        <begin position="225"/>
        <end position="260"/>
    </location>
</feature>
<evidence type="ECO:0000256" key="2">
    <source>
        <dbReference type="ARBA" id="ARBA00023235"/>
    </source>
</evidence>
<comment type="function">
    <text evidence="3">PPIases accelerate the folding of proteins. It catalyzes the cis-trans isomerization of proline imidic peptide bonds in oligopeptides.</text>
</comment>
<dbReference type="SUPFAM" id="SSF50891">
    <property type="entry name" value="Cyclophilin-like"/>
    <property type="match status" value="1"/>
</dbReference>
<comment type="similarity">
    <text evidence="3">Belongs to the cyclophilin-type PPIase family.</text>
</comment>